<gene>
    <name evidence="1" type="primary">Dper\GL20635</name>
    <name evidence="1" type="ORF">Dper_GL20635</name>
</gene>
<proteinExistence type="predicted"/>
<accession>B4GHT3</accession>
<dbReference type="HOGENOM" id="CLU_3130165_0_0_1"/>
<feature type="non-terminal residue" evidence="1">
    <location>
        <position position="1"/>
    </location>
</feature>
<name>B4GHT3_DROPE</name>
<sequence>TLLNPAGIKVTLKTRRNPMKTKCFPAWTLYHRTIPSRAPFRRASALSHPA</sequence>
<protein>
    <submittedName>
        <fullName evidence="1">GL20635</fullName>
    </submittedName>
</protein>
<evidence type="ECO:0000313" key="1">
    <source>
        <dbReference type="EMBL" id="EDW36053.1"/>
    </source>
</evidence>
<dbReference type="AlphaFoldDB" id="B4GHT3"/>
<keyword evidence="2" id="KW-1185">Reference proteome</keyword>
<evidence type="ECO:0000313" key="2">
    <source>
        <dbReference type="Proteomes" id="UP000008744"/>
    </source>
</evidence>
<reference evidence="1 2" key="1">
    <citation type="journal article" date="2007" name="Nature">
        <title>Evolution of genes and genomes on the Drosophila phylogeny.</title>
        <authorList>
            <consortium name="Drosophila 12 Genomes Consortium"/>
            <person name="Clark A.G."/>
            <person name="Eisen M.B."/>
            <person name="Smith D.R."/>
            <person name="Bergman C.M."/>
            <person name="Oliver B."/>
            <person name="Markow T.A."/>
            <person name="Kaufman T.C."/>
            <person name="Kellis M."/>
            <person name="Gelbart W."/>
            <person name="Iyer V.N."/>
            <person name="Pollard D.A."/>
            <person name="Sackton T.B."/>
            <person name="Larracuente A.M."/>
            <person name="Singh N.D."/>
            <person name="Abad J.P."/>
            <person name="Abt D.N."/>
            <person name="Adryan B."/>
            <person name="Aguade M."/>
            <person name="Akashi H."/>
            <person name="Anderson W.W."/>
            <person name="Aquadro C.F."/>
            <person name="Ardell D.H."/>
            <person name="Arguello R."/>
            <person name="Artieri C.G."/>
            <person name="Barbash D.A."/>
            <person name="Barker D."/>
            <person name="Barsanti P."/>
            <person name="Batterham P."/>
            <person name="Batzoglou S."/>
            <person name="Begun D."/>
            <person name="Bhutkar A."/>
            <person name="Blanco E."/>
            <person name="Bosak S.A."/>
            <person name="Bradley R.K."/>
            <person name="Brand A.D."/>
            <person name="Brent M.R."/>
            <person name="Brooks A.N."/>
            <person name="Brown R.H."/>
            <person name="Butlin R.K."/>
            <person name="Caggese C."/>
            <person name="Calvi B.R."/>
            <person name="Bernardo de Carvalho A."/>
            <person name="Caspi A."/>
            <person name="Castrezana S."/>
            <person name="Celniker S.E."/>
            <person name="Chang J.L."/>
            <person name="Chapple C."/>
            <person name="Chatterji S."/>
            <person name="Chinwalla A."/>
            <person name="Civetta A."/>
            <person name="Clifton S.W."/>
            <person name="Comeron J.M."/>
            <person name="Costello J.C."/>
            <person name="Coyne J.A."/>
            <person name="Daub J."/>
            <person name="David R.G."/>
            <person name="Delcher A.L."/>
            <person name="Delehaunty K."/>
            <person name="Do C.B."/>
            <person name="Ebling H."/>
            <person name="Edwards K."/>
            <person name="Eickbush T."/>
            <person name="Evans J.D."/>
            <person name="Filipski A."/>
            <person name="Findeiss S."/>
            <person name="Freyhult E."/>
            <person name="Fulton L."/>
            <person name="Fulton R."/>
            <person name="Garcia A.C."/>
            <person name="Gardiner A."/>
            <person name="Garfield D.A."/>
            <person name="Garvin B.E."/>
            <person name="Gibson G."/>
            <person name="Gilbert D."/>
            <person name="Gnerre S."/>
            <person name="Godfrey J."/>
            <person name="Good R."/>
            <person name="Gotea V."/>
            <person name="Gravely B."/>
            <person name="Greenberg A.J."/>
            <person name="Griffiths-Jones S."/>
            <person name="Gross S."/>
            <person name="Guigo R."/>
            <person name="Gustafson E.A."/>
            <person name="Haerty W."/>
            <person name="Hahn M.W."/>
            <person name="Halligan D.L."/>
            <person name="Halpern A.L."/>
            <person name="Halter G.M."/>
            <person name="Han M.V."/>
            <person name="Heger A."/>
            <person name="Hillier L."/>
            <person name="Hinrichs A.S."/>
            <person name="Holmes I."/>
            <person name="Hoskins R.A."/>
            <person name="Hubisz M.J."/>
            <person name="Hultmark D."/>
            <person name="Huntley M.A."/>
            <person name="Jaffe D.B."/>
            <person name="Jagadeeshan S."/>
            <person name="Jeck W.R."/>
            <person name="Johnson J."/>
            <person name="Jones C.D."/>
            <person name="Jordan W.C."/>
            <person name="Karpen G.H."/>
            <person name="Kataoka E."/>
            <person name="Keightley P.D."/>
            <person name="Kheradpour P."/>
            <person name="Kirkness E.F."/>
            <person name="Koerich L.B."/>
            <person name="Kristiansen K."/>
            <person name="Kudrna D."/>
            <person name="Kulathinal R.J."/>
            <person name="Kumar S."/>
            <person name="Kwok R."/>
            <person name="Lander E."/>
            <person name="Langley C.H."/>
            <person name="Lapoint R."/>
            <person name="Lazzaro B.P."/>
            <person name="Lee S.J."/>
            <person name="Levesque L."/>
            <person name="Li R."/>
            <person name="Lin C.F."/>
            <person name="Lin M.F."/>
            <person name="Lindblad-Toh K."/>
            <person name="Llopart A."/>
            <person name="Long M."/>
            <person name="Low L."/>
            <person name="Lozovsky E."/>
            <person name="Lu J."/>
            <person name="Luo M."/>
            <person name="Machado C.A."/>
            <person name="Makalowski W."/>
            <person name="Marzo M."/>
            <person name="Matsuda M."/>
            <person name="Matzkin L."/>
            <person name="McAllister B."/>
            <person name="McBride C.S."/>
            <person name="McKernan B."/>
            <person name="McKernan K."/>
            <person name="Mendez-Lago M."/>
            <person name="Minx P."/>
            <person name="Mollenhauer M.U."/>
            <person name="Montooth K."/>
            <person name="Mount S.M."/>
            <person name="Mu X."/>
            <person name="Myers E."/>
            <person name="Negre B."/>
            <person name="Newfeld S."/>
            <person name="Nielsen R."/>
            <person name="Noor M.A."/>
            <person name="O'Grady P."/>
            <person name="Pachter L."/>
            <person name="Papaceit M."/>
            <person name="Parisi M.J."/>
            <person name="Parisi M."/>
            <person name="Parts L."/>
            <person name="Pedersen J.S."/>
            <person name="Pesole G."/>
            <person name="Phillippy A.M."/>
            <person name="Ponting C.P."/>
            <person name="Pop M."/>
            <person name="Porcelli D."/>
            <person name="Powell J.R."/>
            <person name="Prohaska S."/>
            <person name="Pruitt K."/>
            <person name="Puig M."/>
            <person name="Quesneville H."/>
            <person name="Ram K.R."/>
            <person name="Rand D."/>
            <person name="Rasmussen M.D."/>
            <person name="Reed L.K."/>
            <person name="Reenan R."/>
            <person name="Reily A."/>
            <person name="Remington K.A."/>
            <person name="Rieger T.T."/>
            <person name="Ritchie M.G."/>
            <person name="Robin C."/>
            <person name="Rogers Y.H."/>
            <person name="Rohde C."/>
            <person name="Rozas J."/>
            <person name="Rubenfield M.J."/>
            <person name="Ruiz A."/>
            <person name="Russo S."/>
            <person name="Salzberg S.L."/>
            <person name="Sanchez-Gracia A."/>
            <person name="Saranga D.J."/>
            <person name="Sato H."/>
            <person name="Schaeffer S.W."/>
            <person name="Schatz M.C."/>
            <person name="Schlenke T."/>
            <person name="Schwartz R."/>
            <person name="Segarra C."/>
            <person name="Singh R.S."/>
            <person name="Sirot L."/>
            <person name="Sirota M."/>
            <person name="Sisneros N.B."/>
            <person name="Smith C.D."/>
            <person name="Smith T.F."/>
            <person name="Spieth J."/>
            <person name="Stage D.E."/>
            <person name="Stark A."/>
            <person name="Stephan W."/>
            <person name="Strausberg R.L."/>
            <person name="Strempel S."/>
            <person name="Sturgill D."/>
            <person name="Sutton G."/>
            <person name="Sutton G.G."/>
            <person name="Tao W."/>
            <person name="Teichmann S."/>
            <person name="Tobari Y.N."/>
            <person name="Tomimura Y."/>
            <person name="Tsolas J.M."/>
            <person name="Valente V.L."/>
            <person name="Venter E."/>
            <person name="Venter J.C."/>
            <person name="Vicario S."/>
            <person name="Vieira F.G."/>
            <person name="Vilella A.J."/>
            <person name="Villasante A."/>
            <person name="Walenz B."/>
            <person name="Wang J."/>
            <person name="Wasserman M."/>
            <person name="Watts T."/>
            <person name="Wilson D."/>
            <person name="Wilson R.K."/>
            <person name="Wing R.A."/>
            <person name="Wolfner M.F."/>
            <person name="Wong A."/>
            <person name="Wong G.K."/>
            <person name="Wu C.I."/>
            <person name="Wu G."/>
            <person name="Yamamoto D."/>
            <person name="Yang H.P."/>
            <person name="Yang S.P."/>
            <person name="Yorke J.A."/>
            <person name="Yoshida K."/>
            <person name="Zdobnov E."/>
            <person name="Zhang P."/>
            <person name="Zhang Y."/>
            <person name="Zimin A.V."/>
            <person name="Baldwin J."/>
            <person name="Abdouelleil A."/>
            <person name="Abdulkadir J."/>
            <person name="Abebe A."/>
            <person name="Abera B."/>
            <person name="Abreu J."/>
            <person name="Acer S.C."/>
            <person name="Aftuck L."/>
            <person name="Alexander A."/>
            <person name="An P."/>
            <person name="Anderson E."/>
            <person name="Anderson S."/>
            <person name="Arachi H."/>
            <person name="Azer M."/>
            <person name="Bachantsang P."/>
            <person name="Barry A."/>
            <person name="Bayul T."/>
            <person name="Berlin A."/>
            <person name="Bessette D."/>
            <person name="Bloom T."/>
            <person name="Blye J."/>
            <person name="Boguslavskiy L."/>
            <person name="Bonnet C."/>
            <person name="Boukhgalter B."/>
            <person name="Bourzgui I."/>
            <person name="Brown A."/>
            <person name="Cahill P."/>
            <person name="Channer S."/>
            <person name="Cheshatsang Y."/>
            <person name="Chuda L."/>
            <person name="Citroen M."/>
            <person name="Collymore A."/>
            <person name="Cooke P."/>
            <person name="Costello M."/>
            <person name="D'Aco K."/>
            <person name="Daza R."/>
            <person name="De Haan G."/>
            <person name="DeGray S."/>
            <person name="DeMaso C."/>
            <person name="Dhargay N."/>
            <person name="Dooley K."/>
            <person name="Dooley E."/>
            <person name="Doricent M."/>
            <person name="Dorje P."/>
            <person name="Dorjee K."/>
            <person name="Dupes A."/>
            <person name="Elong R."/>
            <person name="Falk J."/>
            <person name="Farina A."/>
            <person name="Faro S."/>
            <person name="Ferguson D."/>
            <person name="Fisher S."/>
            <person name="Foley C.D."/>
            <person name="Franke A."/>
            <person name="Friedrich D."/>
            <person name="Gadbois L."/>
            <person name="Gearin G."/>
            <person name="Gearin C.R."/>
            <person name="Giannoukos G."/>
            <person name="Goode T."/>
            <person name="Graham J."/>
            <person name="Grandbois E."/>
            <person name="Grewal S."/>
            <person name="Gyaltsen K."/>
            <person name="Hafez N."/>
            <person name="Hagos B."/>
            <person name="Hall J."/>
            <person name="Henson C."/>
            <person name="Hollinger A."/>
            <person name="Honan T."/>
            <person name="Huard M.D."/>
            <person name="Hughes L."/>
            <person name="Hurhula B."/>
            <person name="Husby M.E."/>
            <person name="Kamat A."/>
            <person name="Kanga B."/>
            <person name="Kashin S."/>
            <person name="Khazanovich D."/>
            <person name="Kisner P."/>
            <person name="Lance K."/>
            <person name="Lara M."/>
            <person name="Lee W."/>
            <person name="Lennon N."/>
            <person name="Letendre F."/>
            <person name="LeVine R."/>
            <person name="Lipovsky A."/>
            <person name="Liu X."/>
            <person name="Liu J."/>
            <person name="Liu S."/>
            <person name="Lokyitsang T."/>
            <person name="Lokyitsang Y."/>
            <person name="Lubonja R."/>
            <person name="Lui A."/>
            <person name="MacDonald P."/>
            <person name="Magnisalis V."/>
            <person name="Maru K."/>
            <person name="Matthews C."/>
            <person name="McCusker W."/>
            <person name="McDonough S."/>
            <person name="Mehta T."/>
            <person name="Meldrim J."/>
            <person name="Meneus L."/>
            <person name="Mihai O."/>
            <person name="Mihalev A."/>
            <person name="Mihova T."/>
            <person name="Mittelman R."/>
            <person name="Mlenga V."/>
            <person name="Montmayeur A."/>
            <person name="Mulrain L."/>
            <person name="Navidi A."/>
            <person name="Naylor J."/>
            <person name="Negash T."/>
            <person name="Nguyen T."/>
            <person name="Nguyen N."/>
            <person name="Nicol R."/>
            <person name="Norbu C."/>
            <person name="Norbu N."/>
            <person name="Novod N."/>
            <person name="O'Neill B."/>
            <person name="Osman S."/>
            <person name="Markiewicz E."/>
            <person name="Oyono O.L."/>
            <person name="Patti C."/>
            <person name="Phunkhang P."/>
            <person name="Pierre F."/>
            <person name="Priest M."/>
            <person name="Raghuraman S."/>
            <person name="Rege F."/>
            <person name="Reyes R."/>
            <person name="Rise C."/>
            <person name="Rogov P."/>
            <person name="Ross K."/>
            <person name="Ryan E."/>
            <person name="Settipalli S."/>
            <person name="Shea T."/>
            <person name="Sherpa N."/>
            <person name="Shi L."/>
            <person name="Shih D."/>
            <person name="Sparrow T."/>
            <person name="Spaulding J."/>
            <person name="Stalker J."/>
            <person name="Stange-Thomann N."/>
            <person name="Stavropoulos S."/>
            <person name="Stone C."/>
            <person name="Strader C."/>
            <person name="Tesfaye S."/>
            <person name="Thomson T."/>
            <person name="Thoulutsang Y."/>
            <person name="Thoulutsang D."/>
            <person name="Topham K."/>
            <person name="Topping I."/>
            <person name="Tsamla T."/>
            <person name="Vassiliev H."/>
            <person name="Vo A."/>
            <person name="Wangchuk T."/>
            <person name="Wangdi T."/>
            <person name="Weiand M."/>
            <person name="Wilkinson J."/>
            <person name="Wilson A."/>
            <person name="Yadav S."/>
            <person name="Young G."/>
            <person name="Yu Q."/>
            <person name="Zembek L."/>
            <person name="Zhong D."/>
            <person name="Zimmer A."/>
            <person name="Zwirko Z."/>
            <person name="Jaffe D.B."/>
            <person name="Alvarez P."/>
            <person name="Brockman W."/>
            <person name="Butler J."/>
            <person name="Chin C."/>
            <person name="Gnerre S."/>
            <person name="Grabherr M."/>
            <person name="Kleber M."/>
            <person name="Mauceli E."/>
            <person name="MacCallum I."/>
        </authorList>
    </citation>
    <scope>NUCLEOTIDE SEQUENCE [LARGE SCALE GENOMIC DNA]</scope>
    <source>
        <strain evidence="2">MSH-3 / Tucson 14011-0111.49</strain>
    </source>
</reference>
<organism evidence="2">
    <name type="scientific">Drosophila persimilis</name>
    <name type="common">Fruit fly</name>
    <dbReference type="NCBI Taxonomy" id="7234"/>
    <lineage>
        <taxon>Eukaryota</taxon>
        <taxon>Metazoa</taxon>
        <taxon>Ecdysozoa</taxon>
        <taxon>Arthropoda</taxon>
        <taxon>Hexapoda</taxon>
        <taxon>Insecta</taxon>
        <taxon>Pterygota</taxon>
        <taxon>Neoptera</taxon>
        <taxon>Endopterygota</taxon>
        <taxon>Diptera</taxon>
        <taxon>Brachycera</taxon>
        <taxon>Muscomorpha</taxon>
        <taxon>Ephydroidea</taxon>
        <taxon>Drosophilidae</taxon>
        <taxon>Drosophila</taxon>
        <taxon>Sophophora</taxon>
    </lineage>
</organism>
<dbReference type="Proteomes" id="UP000008744">
    <property type="component" value="Unassembled WGS sequence"/>
</dbReference>
<dbReference type="EMBL" id="CH479183">
    <property type="protein sequence ID" value="EDW36053.1"/>
    <property type="molecule type" value="Genomic_DNA"/>
</dbReference>